<dbReference type="KEGG" id="tpla:ElP_71120"/>
<dbReference type="InterPro" id="IPR027558">
    <property type="entry name" value="Pre_pil_HX9DG_C"/>
</dbReference>
<sequence length="303" mass="33063">MRRTCRGFTLIELLVVIAIIGVLIALLLPAVQSAREAARRAQCTNNLKQIGLALHNYHDTWGRFPMGSVQVATPNGAYRRPFLASLLPFLEQRNLFESYNYDLSFQRVENETTRASIVSVFSCPSDEQQVFTNNGGSVDDVKGSYGVNWGQDTYGNQVLPAPFGLNYGATFAEIRDGTTQTFLIAELIQAPHPPGQPVSVIDRRGRIWSDQPSSHQISTRLGPNSPAGDYGACWDRPDIGAPCIRNVGQGQAHHIASRGQHPGGVNLLLADGSVRFIKDAIDLATWRALSSRAGGEVISGDQY</sequence>
<dbReference type="InterPro" id="IPR045584">
    <property type="entry name" value="Pilin-like"/>
</dbReference>
<keyword evidence="2" id="KW-0614">Plasmid</keyword>
<dbReference type="SUPFAM" id="SSF54523">
    <property type="entry name" value="Pili subunits"/>
    <property type="match status" value="1"/>
</dbReference>
<dbReference type="NCBIfam" id="TIGR02532">
    <property type="entry name" value="IV_pilin_GFxxxE"/>
    <property type="match status" value="1"/>
</dbReference>
<dbReference type="AlphaFoldDB" id="A0A518HE63"/>
<dbReference type="NCBIfam" id="TIGR04294">
    <property type="entry name" value="pre_pil_HX9DG"/>
    <property type="match status" value="1"/>
</dbReference>
<dbReference type="PROSITE" id="PS00409">
    <property type="entry name" value="PROKAR_NTER_METHYL"/>
    <property type="match status" value="1"/>
</dbReference>
<keyword evidence="3" id="KW-1185">Reference proteome</keyword>
<evidence type="ECO:0000259" key="1">
    <source>
        <dbReference type="Pfam" id="PF07596"/>
    </source>
</evidence>
<dbReference type="EMBL" id="CP036427">
    <property type="protein sequence ID" value="QDV39148.1"/>
    <property type="molecule type" value="Genomic_DNA"/>
</dbReference>
<organism evidence="2 3">
    <name type="scientific">Tautonia plasticadhaerens</name>
    <dbReference type="NCBI Taxonomy" id="2527974"/>
    <lineage>
        <taxon>Bacteria</taxon>
        <taxon>Pseudomonadati</taxon>
        <taxon>Planctomycetota</taxon>
        <taxon>Planctomycetia</taxon>
        <taxon>Isosphaerales</taxon>
        <taxon>Isosphaeraceae</taxon>
        <taxon>Tautonia</taxon>
    </lineage>
</organism>
<feature type="domain" description="DUF1559" evidence="1">
    <location>
        <begin position="32"/>
        <end position="283"/>
    </location>
</feature>
<dbReference type="Pfam" id="PF07596">
    <property type="entry name" value="SBP_bac_10"/>
    <property type="match status" value="1"/>
</dbReference>
<dbReference type="PANTHER" id="PTHR30093">
    <property type="entry name" value="GENERAL SECRETION PATHWAY PROTEIN G"/>
    <property type="match status" value="1"/>
</dbReference>
<dbReference type="Gene3D" id="3.30.700.10">
    <property type="entry name" value="Glycoprotein, Type 4 Pilin"/>
    <property type="match status" value="1"/>
</dbReference>
<dbReference type="OrthoDB" id="251754at2"/>
<evidence type="ECO:0000313" key="3">
    <source>
        <dbReference type="Proteomes" id="UP000317835"/>
    </source>
</evidence>
<dbReference type="InterPro" id="IPR011453">
    <property type="entry name" value="DUF1559"/>
</dbReference>
<evidence type="ECO:0000313" key="2">
    <source>
        <dbReference type="EMBL" id="QDV39148.1"/>
    </source>
</evidence>
<dbReference type="InterPro" id="IPR012902">
    <property type="entry name" value="N_methyl_site"/>
</dbReference>
<name>A0A518HE63_9BACT</name>
<reference evidence="2 3" key="1">
    <citation type="submission" date="2019-02" db="EMBL/GenBank/DDBJ databases">
        <title>Deep-cultivation of Planctomycetes and their phenomic and genomic characterization uncovers novel biology.</title>
        <authorList>
            <person name="Wiegand S."/>
            <person name="Jogler M."/>
            <person name="Boedeker C."/>
            <person name="Pinto D."/>
            <person name="Vollmers J."/>
            <person name="Rivas-Marin E."/>
            <person name="Kohn T."/>
            <person name="Peeters S.H."/>
            <person name="Heuer A."/>
            <person name="Rast P."/>
            <person name="Oberbeckmann S."/>
            <person name="Bunk B."/>
            <person name="Jeske O."/>
            <person name="Meyerdierks A."/>
            <person name="Storesund J.E."/>
            <person name="Kallscheuer N."/>
            <person name="Luecker S."/>
            <person name="Lage O.M."/>
            <person name="Pohl T."/>
            <person name="Merkel B.J."/>
            <person name="Hornburger P."/>
            <person name="Mueller R.-W."/>
            <person name="Bruemmer F."/>
            <person name="Labrenz M."/>
            <person name="Spormann A.M."/>
            <person name="Op den Camp H."/>
            <person name="Overmann J."/>
            <person name="Amann R."/>
            <person name="Jetten M.S.M."/>
            <person name="Mascher T."/>
            <person name="Medema M.H."/>
            <person name="Devos D.P."/>
            <person name="Kaster A.-K."/>
            <person name="Ovreas L."/>
            <person name="Rohde M."/>
            <person name="Galperin M.Y."/>
            <person name="Jogler C."/>
        </authorList>
    </citation>
    <scope>NUCLEOTIDE SEQUENCE [LARGE SCALE GENOMIC DNA]</scope>
    <source>
        <strain evidence="2 3">ElP</strain>
        <plasmid evidence="3">pelp_1</plasmid>
    </source>
</reference>
<dbReference type="RefSeq" id="WP_145279324.1">
    <property type="nucleotide sequence ID" value="NZ_CP036427.1"/>
</dbReference>
<gene>
    <name evidence="2" type="primary">xcpT</name>
    <name evidence="2" type="ORF">ElP_71120</name>
</gene>
<dbReference type="Pfam" id="PF07963">
    <property type="entry name" value="N_methyl"/>
    <property type="match status" value="1"/>
</dbReference>
<accession>A0A518HE63</accession>
<protein>
    <submittedName>
        <fullName evidence="2">Type II secretion system protein G</fullName>
    </submittedName>
</protein>
<dbReference type="PANTHER" id="PTHR30093:SF2">
    <property type="entry name" value="TYPE II SECRETION SYSTEM PROTEIN H"/>
    <property type="match status" value="1"/>
</dbReference>
<geneLocation type="plasmid" evidence="3">
    <name>pelp_1</name>
</geneLocation>
<proteinExistence type="predicted"/>
<dbReference type="Proteomes" id="UP000317835">
    <property type="component" value="Plasmid pElP_1"/>
</dbReference>